<evidence type="ECO:0000256" key="4">
    <source>
        <dbReference type="ARBA" id="ARBA00023008"/>
    </source>
</evidence>
<feature type="compositionally biased region" description="Low complexity" evidence="5">
    <location>
        <begin position="124"/>
        <end position="136"/>
    </location>
</feature>
<comment type="subcellular location">
    <subcellularLocation>
        <location evidence="1">Cell envelope</location>
    </subcellularLocation>
</comment>
<evidence type="ECO:0000259" key="8">
    <source>
        <dbReference type="Pfam" id="PF04234"/>
    </source>
</evidence>
<keyword evidence="3 7" id="KW-0732">Signal</keyword>
<evidence type="ECO:0000256" key="2">
    <source>
        <dbReference type="ARBA" id="ARBA00022723"/>
    </source>
</evidence>
<dbReference type="RefSeq" id="WP_181409458.1">
    <property type="nucleotide sequence ID" value="NZ_JBHMAX010000010.1"/>
</dbReference>
<evidence type="ECO:0000313" key="10">
    <source>
        <dbReference type="Proteomes" id="UP001589613"/>
    </source>
</evidence>
<keyword evidence="4" id="KW-0186">Copper</keyword>
<feature type="signal peptide" evidence="7">
    <location>
        <begin position="1"/>
        <end position="25"/>
    </location>
</feature>
<dbReference type="Pfam" id="PF04234">
    <property type="entry name" value="CopC"/>
    <property type="match status" value="1"/>
</dbReference>
<gene>
    <name evidence="9" type="ORF">ACFFN0_04610</name>
</gene>
<keyword evidence="6" id="KW-0472">Membrane</keyword>
<evidence type="ECO:0000256" key="5">
    <source>
        <dbReference type="SAM" id="MobiDB-lite"/>
    </source>
</evidence>
<dbReference type="SUPFAM" id="SSF81296">
    <property type="entry name" value="E set domains"/>
    <property type="match status" value="1"/>
</dbReference>
<dbReference type="InterPro" id="IPR014755">
    <property type="entry name" value="Cu-Rt/internalin_Ig-like"/>
</dbReference>
<dbReference type="InterPro" id="IPR014756">
    <property type="entry name" value="Ig_E-set"/>
</dbReference>
<evidence type="ECO:0000256" key="3">
    <source>
        <dbReference type="ARBA" id="ARBA00022729"/>
    </source>
</evidence>
<feature type="domain" description="CopC" evidence="8">
    <location>
        <begin position="26"/>
        <end position="118"/>
    </location>
</feature>
<dbReference type="PANTHER" id="PTHR34820:SF4">
    <property type="entry name" value="INNER MEMBRANE PROTEIN YEBZ"/>
    <property type="match status" value="1"/>
</dbReference>
<feature type="compositionally biased region" description="Acidic residues" evidence="5">
    <location>
        <begin position="137"/>
        <end position="148"/>
    </location>
</feature>
<keyword evidence="2" id="KW-0479">Metal-binding</keyword>
<evidence type="ECO:0000256" key="7">
    <source>
        <dbReference type="SAM" id="SignalP"/>
    </source>
</evidence>
<comment type="caution">
    <text evidence="9">The sequence shown here is derived from an EMBL/GenBank/DDBJ whole genome shotgun (WGS) entry which is preliminary data.</text>
</comment>
<keyword evidence="6" id="KW-1133">Transmembrane helix</keyword>
<feature type="transmembrane region" description="Helical" evidence="6">
    <location>
        <begin position="162"/>
        <end position="183"/>
    </location>
</feature>
<evidence type="ECO:0000256" key="1">
    <source>
        <dbReference type="ARBA" id="ARBA00004196"/>
    </source>
</evidence>
<dbReference type="Gene3D" id="2.60.40.1220">
    <property type="match status" value="1"/>
</dbReference>
<dbReference type="PANTHER" id="PTHR34820">
    <property type="entry name" value="INNER MEMBRANE PROTEIN YEBZ"/>
    <property type="match status" value="1"/>
</dbReference>
<keyword evidence="10" id="KW-1185">Reference proteome</keyword>
<evidence type="ECO:0000313" key="9">
    <source>
        <dbReference type="EMBL" id="MFB9731323.1"/>
    </source>
</evidence>
<name>A0ABV5V0N9_9MICO</name>
<dbReference type="InterPro" id="IPR032694">
    <property type="entry name" value="CopC/D"/>
</dbReference>
<feature type="region of interest" description="Disordered" evidence="5">
    <location>
        <begin position="124"/>
        <end position="155"/>
    </location>
</feature>
<feature type="chain" id="PRO_5046162134" evidence="7">
    <location>
        <begin position="26"/>
        <end position="189"/>
    </location>
</feature>
<dbReference type="EMBL" id="JBHMAX010000010">
    <property type="protein sequence ID" value="MFB9731323.1"/>
    <property type="molecule type" value="Genomic_DNA"/>
</dbReference>
<reference evidence="9 10" key="1">
    <citation type="submission" date="2024-09" db="EMBL/GenBank/DDBJ databases">
        <authorList>
            <person name="Sun Q."/>
            <person name="Mori K."/>
        </authorList>
    </citation>
    <scope>NUCLEOTIDE SEQUENCE [LARGE SCALE GENOMIC DNA]</scope>
    <source>
        <strain evidence="9 10">JCM 12763</strain>
    </source>
</reference>
<organism evidence="9 10">
    <name type="scientific">Ornithinimicrobium kibberense</name>
    <dbReference type="NCBI Taxonomy" id="282060"/>
    <lineage>
        <taxon>Bacteria</taxon>
        <taxon>Bacillati</taxon>
        <taxon>Actinomycetota</taxon>
        <taxon>Actinomycetes</taxon>
        <taxon>Micrococcales</taxon>
        <taxon>Ornithinimicrobiaceae</taxon>
        <taxon>Ornithinimicrobium</taxon>
    </lineage>
</organism>
<accession>A0ABV5V0N9</accession>
<dbReference type="InterPro" id="IPR007348">
    <property type="entry name" value="CopC_dom"/>
</dbReference>
<sequence>MLRFLRPLLLVLLTGLLLAPGTASAHDQLVGTDPEDGAVLAQAPGSLTFTFSGEVAVIGAQVAVTGGQGGDYLVGEPVVDGQDVVQEVAGMEEGTYQVAWRVTSSDGHPISGTLGFTVGEGADQGAAQEQGTAQEQDATDDAAQDEEAGSPVAQGVDTGLPGWVWVVLGLAVVGLGAILVHTWTRNRRG</sequence>
<keyword evidence="6" id="KW-0812">Transmembrane</keyword>
<protein>
    <submittedName>
        <fullName evidence="9">Copper resistance protein CopC</fullName>
    </submittedName>
</protein>
<dbReference type="Proteomes" id="UP001589613">
    <property type="component" value="Unassembled WGS sequence"/>
</dbReference>
<evidence type="ECO:0000256" key="6">
    <source>
        <dbReference type="SAM" id="Phobius"/>
    </source>
</evidence>
<proteinExistence type="predicted"/>